<gene>
    <name evidence="5" type="ORF">ENI35_04335</name>
</gene>
<dbReference type="CDD" id="cd06170">
    <property type="entry name" value="LuxR_C_like"/>
    <property type="match status" value="1"/>
</dbReference>
<keyword evidence="1" id="KW-0805">Transcription regulation</keyword>
<dbReference type="GO" id="GO:0003677">
    <property type="term" value="F:DNA binding"/>
    <property type="evidence" value="ECO:0007669"/>
    <property type="project" value="UniProtKB-KW"/>
</dbReference>
<dbReference type="SUPFAM" id="SSF46894">
    <property type="entry name" value="C-terminal effector domain of the bipartite response regulators"/>
    <property type="match status" value="1"/>
</dbReference>
<evidence type="ECO:0000256" key="3">
    <source>
        <dbReference type="ARBA" id="ARBA00023163"/>
    </source>
</evidence>
<dbReference type="FunFam" id="1.10.10.10:FF:000153">
    <property type="entry name" value="LuxR family transcriptional regulator"/>
    <property type="match status" value="1"/>
</dbReference>
<dbReference type="AlphaFoldDB" id="A0A7C1VMT2"/>
<dbReference type="Gene3D" id="3.40.50.2300">
    <property type="match status" value="1"/>
</dbReference>
<proteinExistence type="predicted"/>
<dbReference type="PANTHER" id="PTHR43214:SF38">
    <property type="entry name" value="NITRATE_NITRITE RESPONSE REGULATOR PROTEIN NARL"/>
    <property type="match status" value="1"/>
</dbReference>
<reference evidence="5" key="1">
    <citation type="journal article" date="2020" name="mSystems">
        <title>Genome- and Community-Level Interaction Insights into Carbon Utilization and Element Cycling Functions of Hydrothermarchaeota in Hydrothermal Sediment.</title>
        <authorList>
            <person name="Zhou Z."/>
            <person name="Liu Y."/>
            <person name="Xu W."/>
            <person name="Pan J."/>
            <person name="Luo Z.H."/>
            <person name="Li M."/>
        </authorList>
    </citation>
    <scope>NUCLEOTIDE SEQUENCE [LARGE SCALE GENOMIC DNA]</scope>
    <source>
        <strain evidence="5">HyVt-389</strain>
    </source>
</reference>
<name>A0A7C1VMT2_DESA2</name>
<keyword evidence="3" id="KW-0804">Transcription</keyword>
<dbReference type="Pfam" id="PF00196">
    <property type="entry name" value="GerE"/>
    <property type="match status" value="1"/>
</dbReference>
<sequence length="155" mass="17640">MTIKRDILALKKNFPKAKIIFLSLRDIRGDMELNVIKMGAKGFLCAKDSLKTLIQAIKSCYNGEIWATRRSTNIIIDNLQGKIITRKKDEVDILTPQEKKVLILLASGFKNAEIAQKLFISEKTVKTHINKIFKKIKVTNRLQAALWASKNLSRT</sequence>
<dbReference type="InterPro" id="IPR039420">
    <property type="entry name" value="WalR-like"/>
</dbReference>
<dbReference type="Gene3D" id="1.10.10.10">
    <property type="entry name" value="Winged helix-like DNA-binding domain superfamily/Winged helix DNA-binding domain"/>
    <property type="match status" value="1"/>
</dbReference>
<evidence type="ECO:0000256" key="1">
    <source>
        <dbReference type="ARBA" id="ARBA00023015"/>
    </source>
</evidence>
<comment type="caution">
    <text evidence="5">The sequence shown here is derived from an EMBL/GenBank/DDBJ whole genome shotgun (WGS) entry which is preliminary data.</text>
</comment>
<accession>A0A7C1VMT2</accession>
<evidence type="ECO:0000313" key="5">
    <source>
        <dbReference type="EMBL" id="HEC68024.1"/>
    </source>
</evidence>
<dbReference type="InterPro" id="IPR016032">
    <property type="entry name" value="Sig_transdc_resp-reg_C-effctor"/>
</dbReference>
<dbReference type="EMBL" id="DRIH01000150">
    <property type="protein sequence ID" value="HEC68024.1"/>
    <property type="molecule type" value="Genomic_DNA"/>
</dbReference>
<protein>
    <submittedName>
        <fullName evidence="5">Response regulator transcription factor</fullName>
    </submittedName>
</protein>
<feature type="domain" description="HTH luxR-type" evidence="4">
    <location>
        <begin position="87"/>
        <end position="152"/>
    </location>
</feature>
<evidence type="ECO:0000256" key="2">
    <source>
        <dbReference type="ARBA" id="ARBA00023125"/>
    </source>
</evidence>
<evidence type="ECO:0000259" key="4">
    <source>
        <dbReference type="PROSITE" id="PS50043"/>
    </source>
</evidence>
<dbReference type="GO" id="GO:0006355">
    <property type="term" value="P:regulation of DNA-templated transcription"/>
    <property type="evidence" value="ECO:0007669"/>
    <property type="project" value="InterPro"/>
</dbReference>
<dbReference type="PANTHER" id="PTHR43214">
    <property type="entry name" value="TWO-COMPONENT RESPONSE REGULATOR"/>
    <property type="match status" value="1"/>
</dbReference>
<dbReference type="PROSITE" id="PS50043">
    <property type="entry name" value="HTH_LUXR_2"/>
    <property type="match status" value="1"/>
</dbReference>
<dbReference type="InterPro" id="IPR036388">
    <property type="entry name" value="WH-like_DNA-bd_sf"/>
</dbReference>
<dbReference type="SMART" id="SM00421">
    <property type="entry name" value="HTH_LUXR"/>
    <property type="match status" value="1"/>
</dbReference>
<dbReference type="InterPro" id="IPR000792">
    <property type="entry name" value="Tscrpt_reg_LuxR_C"/>
</dbReference>
<dbReference type="Proteomes" id="UP000885738">
    <property type="component" value="Unassembled WGS sequence"/>
</dbReference>
<keyword evidence="2" id="KW-0238">DNA-binding</keyword>
<organism evidence="5">
    <name type="scientific">Desulfofervidus auxilii</name>
    <dbReference type="NCBI Taxonomy" id="1621989"/>
    <lineage>
        <taxon>Bacteria</taxon>
        <taxon>Pseudomonadati</taxon>
        <taxon>Thermodesulfobacteriota</taxon>
        <taxon>Candidatus Desulfofervidia</taxon>
        <taxon>Candidatus Desulfofervidales</taxon>
        <taxon>Candidatus Desulfofervidaceae</taxon>
        <taxon>Candidatus Desulfofervidus</taxon>
    </lineage>
</organism>
<dbReference type="PRINTS" id="PR00038">
    <property type="entry name" value="HTHLUXR"/>
</dbReference>